<protein>
    <recommendedName>
        <fullName evidence="3 9">DNA repair protein RecN</fullName>
    </recommendedName>
    <alternativeName>
        <fullName evidence="8 9">Recombination protein N</fullName>
    </alternativeName>
</protein>
<dbReference type="Pfam" id="PF02463">
    <property type="entry name" value="SMC_N"/>
    <property type="match status" value="1"/>
</dbReference>
<dbReference type="GO" id="GO:0006281">
    <property type="term" value="P:DNA repair"/>
    <property type="evidence" value="ECO:0007669"/>
    <property type="project" value="UniProtKB-KW"/>
</dbReference>
<dbReference type="SUPFAM" id="SSF52540">
    <property type="entry name" value="P-loop containing nucleoside triphosphate hydrolases"/>
    <property type="match status" value="2"/>
</dbReference>
<evidence type="ECO:0000256" key="10">
    <source>
        <dbReference type="SAM" id="Coils"/>
    </source>
</evidence>
<dbReference type="RefSeq" id="WP_095504405.1">
    <property type="nucleotide sequence ID" value="NZ_BSNC01000005.1"/>
</dbReference>
<dbReference type="EMBL" id="BSNC01000005">
    <property type="protein sequence ID" value="GLP97110.1"/>
    <property type="molecule type" value="Genomic_DNA"/>
</dbReference>
<dbReference type="InterPro" id="IPR004604">
    <property type="entry name" value="DNA_recomb/repair_RecN"/>
</dbReference>
<dbReference type="PANTHER" id="PTHR11059">
    <property type="entry name" value="DNA REPAIR PROTEIN RECN"/>
    <property type="match status" value="1"/>
</dbReference>
<evidence type="ECO:0000256" key="1">
    <source>
        <dbReference type="ARBA" id="ARBA00003618"/>
    </source>
</evidence>
<dbReference type="InterPro" id="IPR003395">
    <property type="entry name" value="RecF/RecN/SMC_N"/>
</dbReference>
<evidence type="ECO:0000256" key="9">
    <source>
        <dbReference type="PIRNR" id="PIRNR003128"/>
    </source>
</evidence>
<dbReference type="FunFam" id="3.40.50.300:FF:000356">
    <property type="entry name" value="DNA repair protein RecN"/>
    <property type="match status" value="1"/>
</dbReference>
<evidence type="ECO:0000256" key="8">
    <source>
        <dbReference type="ARBA" id="ARBA00033408"/>
    </source>
</evidence>
<evidence type="ECO:0000256" key="7">
    <source>
        <dbReference type="ARBA" id="ARBA00023204"/>
    </source>
</evidence>
<dbReference type="NCBIfam" id="TIGR00634">
    <property type="entry name" value="recN"/>
    <property type="match status" value="1"/>
</dbReference>
<organism evidence="12 13">
    <name type="scientific">Paraferrimonas sedimenticola</name>
    <dbReference type="NCBI Taxonomy" id="375674"/>
    <lineage>
        <taxon>Bacteria</taxon>
        <taxon>Pseudomonadati</taxon>
        <taxon>Pseudomonadota</taxon>
        <taxon>Gammaproteobacteria</taxon>
        <taxon>Alteromonadales</taxon>
        <taxon>Ferrimonadaceae</taxon>
        <taxon>Paraferrimonas</taxon>
    </lineage>
</organism>
<comment type="caution">
    <text evidence="12">The sequence shown here is derived from an EMBL/GenBank/DDBJ whole genome shotgun (WGS) entry which is preliminary data.</text>
</comment>
<dbReference type="FunFam" id="3.40.50.300:FF:000319">
    <property type="entry name" value="DNA repair protein RecN"/>
    <property type="match status" value="1"/>
</dbReference>
<keyword evidence="10" id="KW-0175">Coiled coil</keyword>
<accession>A0AA37RXS3</accession>
<keyword evidence="6" id="KW-0067">ATP-binding</keyword>
<keyword evidence="4" id="KW-0547">Nucleotide-binding</keyword>
<evidence type="ECO:0000256" key="5">
    <source>
        <dbReference type="ARBA" id="ARBA00022763"/>
    </source>
</evidence>
<feature type="domain" description="RecF/RecN/SMC N-terminal" evidence="11">
    <location>
        <begin position="2"/>
        <end position="509"/>
    </location>
</feature>
<evidence type="ECO:0000256" key="4">
    <source>
        <dbReference type="ARBA" id="ARBA00022741"/>
    </source>
</evidence>
<evidence type="ECO:0000313" key="12">
    <source>
        <dbReference type="EMBL" id="GLP97110.1"/>
    </source>
</evidence>
<dbReference type="GO" id="GO:0005524">
    <property type="term" value="F:ATP binding"/>
    <property type="evidence" value="ECO:0007669"/>
    <property type="project" value="UniProtKB-KW"/>
</dbReference>
<proteinExistence type="inferred from homology"/>
<dbReference type="NCBIfam" id="NF008121">
    <property type="entry name" value="PRK10869.1"/>
    <property type="match status" value="1"/>
</dbReference>
<dbReference type="GO" id="GO:0006310">
    <property type="term" value="P:DNA recombination"/>
    <property type="evidence" value="ECO:0007669"/>
    <property type="project" value="InterPro"/>
</dbReference>
<keyword evidence="7 9" id="KW-0234">DNA repair</keyword>
<dbReference type="CDD" id="cd03241">
    <property type="entry name" value="ABC_RecN"/>
    <property type="match status" value="2"/>
</dbReference>
<evidence type="ECO:0000256" key="3">
    <source>
        <dbReference type="ARBA" id="ARBA00021315"/>
    </source>
</evidence>
<reference evidence="12" key="2">
    <citation type="submission" date="2023-01" db="EMBL/GenBank/DDBJ databases">
        <title>Draft genome sequence of Paraferrimonas sedimenticola strain NBRC 101628.</title>
        <authorList>
            <person name="Sun Q."/>
            <person name="Mori K."/>
        </authorList>
    </citation>
    <scope>NUCLEOTIDE SEQUENCE</scope>
    <source>
        <strain evidence="12">NBRC 101628</strain>
    </source>
</reference>
<dbReference type="PANTHER" id="PTHR11059:SF0">
    <property type="entry name" value="DNA REPAIR PROTEIN RECN"/>
    <property type="match status" value="1"/>
</dbReference>
<comment type="similarity">
    <text evidence="2 9">Belongs to the RecN family.</text>
</comment>
<gene>
    <name evidence="12" type="primary">recN</name>
    <name evidence="12" type="ORF">GCM10007895_24160</name>
</gene>
<evidence type="ECO:0000256" key="2">
    <source>
        <dbReference type="ARBA" id="ARBA00009441"/>
    </source>
</evidence>
<evidence type="ECO:0000259" key="11">
    <source>
        <dbReference type="Pfam" id="PF02463"/>
    </source>
</evidence>
<dbReference type="GO" id="GO:0043590">
    <property type="term" value="C:bacterial nucleoid"/>
    <property type="evidence" value="ECO:0007669"/>
    <property type="project" value="TreeGrafter"/>
</dbReference>
<sequence>MLCQLTVQNFAIVKFLELDFDAGMTTITGETGAGKSIAIDALGLCLGRRAEASMVRPGAAKAEVSAQFDLSQIPAAQAWLKANELDGEGECLLRRLVNQDGRSRGYINGTPVPLAQLKQLGELLVSVHGQHAHHALAKSEHQLELLDNYANHQGLLDKVAISYRHWRQCANQLEALTQSQSERQARQQLLAYQVAELDEFAPSDNEYPELVQEHKTLANGSQLLQAAQSLVQLLGEDPELNLDSLLNQGVSQSSELSELDPRLASVTEMLNTALIQVQESRGELDAYLQDLELDPERLAQLETRLSQYHELGRKHQVHPEAVAQTHQTLAEELAGLNGEDQALDELAQALEQAQSDYQTKARKLSESRSRFAAQLAKKVTKKMAELNMPKGQFEIELTPEQGRSPLGTDAIQFLVTTNPGQPLAPMTKVASGGELSRIGLALQVLCSSKNATPTLIFDEVDTGISGATASVVGNLLRTLGKTSQVFCVTHLPQVAGQGHQQLKVAKQTRKGETHTSMMPLDRPARLSELARLLAGDTITDVALANAEQLLLSNE</sequence>
<dbReference type="AlphaFoldDB" id="A0AA37RXS3"/>
<comment type="function">
    <text evidence="1 9">May be involved in recombinational repair of damaged DNA.</text>
</comment>
<name>A0AA37RXS3_9GAMM</name>
<dbReference type="InterPro" id="IPR027417">
    <property type="entry name" value="P-loop_NTPase"/>
</dbReference>
<feature type="coiled-coil region" evidence="10">
    <location>
        <begin position="336"/>
        <end position="367"/>
    </location>
</feature>
<dbReference type="Gene3D" id="3.40.50.300">
    <property type="entry name" value="P-loop containing nucleotide triphosphate hydrolases"/>
    <property type="match status" value="2"/>
</dbReference>
<keyword evidence="13" id="KW-1185">Reference proteome</keyword>
<reference evidence="12" key="1">
    <citation type="journal article" date="2014" name="Int. J. Syst. Evol. Microbiol.">
        <title>Complete genome sequence of Corynebacterium casei LMG S-19264T (=DSM 44701T), isolated from a smear-ripened cheese.</title>
        <authorList>
            <consortium name="US DOE Joint Genome Institute (JGI-PGF)"/>
            <person name="Walter F."/>
            <person name="Albersmeier A."/>
            <person name="Kalinowski J."/>
            <person name="Ruckert C."/>
        </authorList>
    </citation>
    <scope>NUCLEOTIDE SEQUENCE</scope>
    <source>
        <strain evidence="12">NBRC 101628</strain>
    </source>
</reference>
<dbReference type="PIRSF" id="PIRSF003128">
    <property type="entry name" value="RecN"/>
    <property type="match status" value="1"/>
</dbReference>
<evidence type="ECO:0000313" key="13">
    <source>
        <dbReference type="Proteomes" id="UP001161422"/>
    </source>
</evidence>
<evidence type="ECO:0000256" key="6">
    <source>
        <dbReference type="ARBA" id="ARBA00022840"/>
    </source>
</evidence>
<dbReference type="Proteomes" id="UP001161422">
    <property type="component" value="Unassembled WGS sequence"/>
</dbReference>
<dbReference type="GO" id="GO:0009432">
    <property type="term" value="P:SOS response"/>
    <property type="evidence" value="ECO:0007669"/>
    <property type="project" value="UniProtKB-ARBA"/>
</dbReference>
<keyword evidence="5 9" id="KW-0227">DNA damage</keyword>